<dbReference type="EMBL" id="JAPNKA010000001">
    <property type="protein sequence ID" value="MCY1078096.1"/>
    <property type="molecule type" value="Genomic_DNA"/>
</dbReference>
<dbReference type="PANTHER" id="PTHR42911">
    <property type="entry name" value="MODULATOR OF FTSH PROTEASE HFLC"/>
    <property type="match status" value="1"/>
</dbReference>
<comment type="caution">
    <text evidence="4">The sequence shown here is derived from an EMBL/GenBank/DDBJ whole genome shotgun (WGS) entry which is preliminary data.</text>
</comment>
<keyword evidence="5" id="KW-1185">Reference proteome</keyword>
<dbReference type="Pfam" id="PF01145">
    <property type="entry name" value="Band_7"/>
    <property type="match status" value="1"/>
</dbReference>
<dbReference type="SUPFAM" id="SSF117892">
    <property type="entry name" value="Band 7/SPFH domain"/>
    <property type="match status" value="1"/>
</dbReference>
<feature type="compositionally biased region" description="Basic and acidic residues" evidence="2">
    <location>
        <begin position="293"/>
        <end position="320"/>
    </location>
</feature>
<dbReference type="PANTHER" id="PTHR42911:SF1">
    <property type="entry name" value="MODULATOR OF FTSH PROTEASE HFLC"/>
    <property type="match status" value="1"/>
</dbReference>
<evidence type="ECO:0000259" key="3">
    <source>
        <dbReference type="Pfam" id="PF01145"/>
    </source>
</evidence>
<sequence length="471" mass="52685">MSMNHEPVRNEYLDQVREQQQRLEVDLKARKAVMPMAQAAQMAPRAARALAAPPREIPGNAVDVRITGFWRWKTVVVPPNAYVVHTRRGHAQPLHIGLGVSFRFNPATDSFLVVPGAMQTILINAHSICRELQGLLVQGYVQWIIEDFATAYKKLDFTDAEDPMRVVNVQLREQAEAAIKDKVATMSIDAVLSDKQPIIEELTARLRHVAEGGGGGDKGLGLRIVTVQIKEAVVSSARLWESLQKPFRAERERVARLATLETEDAITHREQEVEQQRERTRLETNSELAMLRGRKEAEAYDREQAERLRRQQREEEDARKLAVDRQQSALQGAELEKARLAVEADVAKQKQEAEAAQRKREALTAIELQDLQRTAANRQKQVELEQLESRERILNGLSSANLQARMVELLPSIAEKMPQPQELRSVTIGGGAGAQEGQALTTMVAQMMALVGAMKPEGEPAAPDKAERREA</sequence>
<feature type="domain" description="Band 7" evidence="3">
    <location>
        <begin position="76"/>
        <end position="263"/>
    </location>
</feature>
<name>A0ABT4A9S3_9BACT</name>
<accession>A0ABT4A9S3</accession>
<organism evidence="4 5">
    <name type="scientific">Archangium lansingense</name>
    <dbReference type="NCBI Taxonomy" id="2995310"/>
    <lineage>
        <taxon>Bacteria</taxon>
        <taxon>Pseudomonadati</taxon>
        <taxon>Myxococcota</taxon>
        <taxon>Myxococcia</taxon>
        <taxon>Myxococcales</taxon>
        <taxon>Cystobacterineae</taxon>
        <taxon>Archangiaceae</taxon>
        <taxon>Archangium</taxon>
    </lineage>
</organism>
<dbReference type="Gene3D" id="3.30.479.30">
    <property type="entry name" value="Band 7 domain"/>
    <property type="match status" value="1"/>
</dbReference>
<evidence type="ECO:0000313" key="4">
    <source>
        <dbReference type="EMBL" id="MCY1078096.1"/>
    </source>
</evidence>
<comment type="subcellular location">
    <subcellularLocation>
        <location evidence="1">Membrane</location>
        <topology evidence="1">Single-pass membrane protein</topology>
    </subcellularLocation>
</comment>
<feature type="region of interest" description="Disordered" evidence="2">
    <location>
        <begin position="266"/>
        <end position="320"/>
    </location>
</feature>
<dbReference type="InterPro" id="IPR001107">
    <property type="entry name" value="Band_7"/>
</dbReference>
<feature type="compositionally biased region" description="Basic and acidic residues" evidence="2">
    <location>
        <begin position="266"/>
        <end position="284"/>
    </location>
</feature>
<dbReference type="RefSeq" id="WP_267536892.1">
    <property type="nucleotide sequence ID" value="NZ_JAPNKA010000001.1"/>
</dbReference>
<evidence type="ECO:0000313" key="5">
    <source>
        <dbReference type="Proteomes" id="UP001207654"/>
    </source>
</evidence>
<evidence type="ECO:0000256" key="1">
    <source>
        <dbReference type="ARBA" id="ARBA00004167"/>
    </source>
</evidence>
<evidence type="ECO:0000256" key="2">
    <source>
        <dbReference type="SAM" id="MobiDB-lite"/>
    </source>
</evidence>
<dbReference type="InterPro" id="IPR036013">
    <property type="entry name" value="Band_7/SPFH_dom_sf"/>
</dbReference>
<proteinExistence type="predicted"/>
<gene>
    <name evidence="4" type="ORF">OV287_26835</name>
</gene>
<dbReference type="Proteomes" id="UP001207654">
    <property type="component" value="Unassembled WGS sequence"/>
</dbReference>
<reference evidence="4 5" key="1">
    <citation type="submission" date="2022-11" db="EMBL/GenBank/DDBJ databases">
        <title>Minimal conservation of predation-associated metabolite biosynthetic gene clusters underscores biosynthetic potential of Myxococcota including descriptions for ten novel species: Archangium lansinium sp. nov., Myxococcus landrumus sp. nov., Nannocystis bai.</title>
        <authorList>
            <person name="Ahearne A."/>
            <person name="Stevens C."/>
            <person name="Phillips K."/>
        </authorList>
    </citation>
    <scope>NUCLEOTIDE SEQUENCE [LARGE SCALE GENOMIC DNA]</scope>
    <source>
        <strain evidence="4 5">MIWBW</strain>
    </source>
</reference>
<protein>
    <submittedName>
        <fullName evidence="4">SPFH domain-containing protein</fullName>
    </submittedName>
</protein>